<geneLocation type="plasmid" evidence="1">
    <name>pKPC3_SZ</name>
</geneLocation>
<keyword evidence="1" id="KW-0614">Plasmid</keyword>
<organism evidence="1">
    <name type="scientific">Enterobacter cloacae</name>
    <dbReference type="NCBI Taxonomy" id="550"/>
    <lineage>
        <taxon>Bacteria</taxon>
        <taxon>Pseudomonadati</taxon>
        <taxon>Pseudomonadota</taxon>
        <taxon>Gammaproteobacteria</taxon>
        <taxon>Enterobacterales</taxon>
        <taxon>Enterobacteriaceae</taxon>
        <taxon>Enterobacter</taxon>
        <taxon>Enterobacter cloacae complex</taxon>
    </lineage>
</organism>
<accession>A0A142BQ56</accession>
<dbReference type="RefSeq" id="WP_058998981.1">
    <property type="nucleotide sequence ID" value="NZ_KU302800.1"/>
</dbReference>
<protein>
    <recommendedName>
        <fullName evidence="2">Toxin protein</fullName>
    </recommendedName>
</protein>
<sequence length="70" mass="7876">MKTILNLTYPATFKFSFTKAEIQDGKAFMNSYGISKTFEVKSHADLENLIQIIAKKCGVNPSNVDFEIID</sequence>
<reference evidence="1" key="1">
    <citation type="journal article" date="2016" name="Antimicrob. Agents Chemother.">
        <title>Genomic characterization of Enterobacter cloacae isolates from China that co-produce KPC-3 and NDM-1 carbapenemases.</title>
        <authorList>
            <person name="Du H."/>
            <person name="Chen L."/>
            <person name="Chavda K.D."/>
            <person name="Pandey R."/>
            <person name="Zhang H."/>
            <person name="Xie X."/>
            <person name="Tang Y.W."/>
            <person name="Kreiswirth B.N."/>
        </authorList>
    </citation>
    <scope>NUCLEOTIDE SEQUENCE</scope>
    <source>
        <strain evidence="1">SZECL1</strain>
        <plasmid evidence="1">pKPC3_SZ</plasmid>
    </source>
</reference>
<name>A0A142BQ56_ENTCL</name>
<dbReference type="EMBL" id="KU302800">
    <property type="protein sequence ID" value="AMP35214.1"/>
    <property type="molecule type" value="Genomic_DNA"/>
</dbReference>
<dbReference type="AlphaFoldDB" id="A0A142BQ56"/>
<proteinExistence type="predicted"/>
<evidence type="ECO:0008006" key="2">
    <source>
        <dbReference type="Google" id="ProtNLM"/>
    </source>
</evidence>
<evidence type="ECO:0000313" key="1">
    <source>
        <dbReference type="EMBL" id="AMP35214.1"/>
    </source>
</evidence>